<reference evidence="4 5" key="1">
    <citation type="submission" date="2024-02" db="EMBL/GenBank/DDBJ databases">
        <title>Seven novel Bacillus-like species.</title>
        <authorList>
            <person name="Liu G."/>
        </authorList>
    </citation>
    <scope>NUCLEOTIDE SEQUENCE [LARGE SCALE GENOMIC DNA]</scope>
    <source>
        <strain evidence="4 5">FJAT-52991</strain>
    </source>
</reference>
<protein>
    <submittedName>
        <fullName evidence="4">Aminotransferase class III-fold pyridoxal phosphate-dependent enzyme</fullName>
    </submittedName>
</protein>
<gene>
    <name evidence="4" type="ORF">WDJ61_02840</name>
</gene>
<dbReference type="Gene3D" id="3.90.1150.10">
    <property type="entry name" value="Aspartate Aminotransferase, domain 1"/>
    <property type="match status" value="1"/>
</dbReference>
<evidence type="ECO:0000256" key="3">
    <source>
        <dbReference type="ARBA" id="ARBA00022679"/>
    </source>
</evidence>
<dbReference type="Pfam" id="PF00202">
    <property type="entry name" value="Aminotran_3"/>
    <property type="match status" value="1"/>
</dbReference>
<evidence type="ECO:0000256" key="2">
    <source>
        <dbReference type="ARBA" id="ARBA00022576"/>
    </source>
</evidence>
<proteinExistence type="predicted"/>
<keyword evidence="2 4" id="KW-0032">Aminotransferase</keyword>
<dbReference type="InterPro" id="IPR015422">
    <property type="entry name" value="PyrdxlP-dep_Trfase_small"/>
</dbReference>
<dbReference type="Proteomes" id="UP001387364">
    <property type="component" value="Chromosome"/>
</dbReference>
<dbReference type="PANTHER" id="PTHR11986">
    <property type="entry name" value="AMINOTRANSFERASE CLASS III"/>
    <property type="match status" value="1"/>
</dbReference>
<comment type="cofactor">
    <cofactor evidence="1">
        <name>pyridoxal 5'-phosphate</name>
        <dbReference type="ChEBI" id="CHEBI:597326"/>
    </cofactor>
</comment>
<dbReference type="RefSeq" id="WP_338752994.1">
    <property type="nucleotide sequence ID" value="NZ_CP147404.1"/>
</dbReference>
<dbReference type="PANTHER" id="PTHR11986:SF79">
    <property type="entry name" value="ACETYLORNITHINE AMINOTRANSFERASE, MITOCHONDRIAL"/>
    <property type="match status" value="1"/>
</dbReference>
<dbReference type="GO" id="GO:0008483">
    <property type="term" value="F:transaminase activity"/>
    <property type="evidence" value="ECO:0007669"/>
    <property type="project" value="UniProtKB-KW"/>
</dbReference>
<dbReference type="InterPro" id="IPR005814">
    <property type="entry name" value="Aminotrans_3"/>
</dbReference>
<organism evidence="4 5">
    <name type="scientific">Bacillus kandeliae</name>
    <dbReference type="NCBI Taxonomy" id="3129297"/>
    <lineage>
        <taxon>Bacteria</taxon>
        <taxon>Bacillati</taxon>
        <taxon>Bacillota</taxon>
        <taxon>Bacilli</taxon>
        <taxon>Bacillales</taxon>
        <taxon>Bacillaceae</taxon>
        <taxon>Bacillus</taxon>
    </lineage>
</organism>
<evidence type="ECO:0000313" key="5">
    <source>
        <dbReference type="Proteomes" id="UP001387364"/>
    </source>
</evidence>
<dbReference type="InterPro" id="IPR015424">
    <property type="entry name" value="PyrdxlP-dep_Trfase"/>
</dbReference>
<keyword evidence="3" id="KW-0808">Transferase</keyword>
<evidence type="ECO:0000256" key="1">
    <source>
        <dbReference type="ARBA" id="ARBA00001933"/>
    </source>
</evidence>
<keyword evidence="5" id="KW-1185">Reference proteome</keyword>
<evidence type="ECO:0000313" key="4">
    <source>
        <dbReference type="EMBL" id="WXB93604.1"/>
    </source>
</evidence>
<dbReference type="InterPro" id="IPR050103">
    <property type="entry name" value="Class-III_PLP-dep_AT"/>
</dbReference>
<sequence>MKATLQIIFNDSFLDEVTKQGAALSDMLETALSAVPHVRKIKGKGLMIGIELDGEATPFVTVAREKGLLILTAGPHVLRLLPPLTVTKEEMEQAVDILADVLK</sequence>
<dbReference type="EMBL" id="CP147404">
    <property type="protein sequence ID" value="WXB93604.1"/>
    <property type="molecule type" value="Genomic_DNA"/>
</dbReference>
<name>A0ABZ2N7R8_9BACI</name>
<dbReference type="SUPFAM" id="SSF53383">
    <property type="entry name" value="PLP-dependent transferases"/>
    <property type="match status" value="1"/>
</dbReference>
<accession>A0ABZ2N7R8</accession>